<keyword evidence="3" id="KW-1185">Reference proteome</keyword>
<dbReference type="AlphaFoldDB" id="R4X6F4"/>
<proteinExistence type="predicted"/>
<name>R4X6F4_TAPDE</name>
<evidence type="ECO:0000313" key="2">
    <source>
        <dbReference type="EMBL" id="CCG80645.1"/>
    </source>
</evidence>
<dbReference type="OrthoDB" id="10510694at2759"/>
<gene>
    <name evidence="2" type="ORF">TAPDE_000178</name>
</gene>
<feature type="compositionally biased region" description="Polar residues" evidence="1">
    <location>
        <begin position="105"/>
        <end position="115"/>
    </location>
</feature>
<evidence type="ECO:0000313" key="3">
    <source>
        <dbReference type="Proteomes" id="UP000013776"/>
    </source>
</evidence>
<dbReference type="EMBL" id="CAHR02000004">
    <property type="protein sequence ID" value="CCG80645.1"/>
    <property type="molecule type" value="Genomic_DNA"/>
</dbReference>
<sequence>MSTNTVDYSDASIDAGGDTAYDSSNYGTTTGDLTEGSKAPQGDFGSGKDKAPKVSNGGPGLRASGQDVVNHEQWGENSGKAGGAGTSESDAPVGDEALTSDETRQAQGYSKTNDMNPEIGG</sequence>
<protein>
    <submittedName>
        <fullName evidence="2">Uncharacterized protein</fullName>
    </submittedName>
</protein>
<feature type="compositionally biased region" description="Polar residues" evidence="1">
    <location>
        <begin position="21"/>
        <end position="32"/>
    </location>
</feature>
<dbReference type="VEuPathDB" id="FungiDB:TAPDE_000178"/>
<organism evidence="2 3">
    <name type="scientific">Taphrina deformans (strain PYCC 5710 / ATCC 11124 / CBS 356.35 / IMI 108563 / JCM 9778 / NBRC 8474)</name>
    <name type="common">Peach leaf curl fungus</name>
    <name type="synonym">Lalaria deformans</name>
    <dbReference type="NCBI Taxonomy" id="1097556"/>
    <lineage>
        <taxon>Eukaryota</taxon>
        <taxon>Fungi</taxon>
        <taxon>Dikarya</taxon>
        <taxon>Ascomycota</taxon>
        <taxon>Taphrinomycotina</taxon>
        <taxon>Taphrinomycetes</taxon>
        <taxon>Taphrinales</taxon>
        <taxon>Taphrinaceae</taxon>
        <taxon>Taphrina</taxon>
    </lineage>
</organism>
<evidence type="ECO:0000256" key="1">
    <source>
        <dbReference type="SAM" id="MobiDB-lite"/>
    </source>
</evidence>
<feature type="region of interest" description="Disordered" evidence="1">
    <location>
        <begin position="1"/>
        <end position="121"/>
    </location>
</feature>
<accession>R4X6F4</accession>
<comment type="caution">
    <text evidence="2">The sequence shown here is derived from an EMBL/GenBank/DDBJ whole genome shotgun (WGS) entry which is preliminary data.</text>
</comment>
<reference evidence="2 3" key="1">
    <citation type="journal article" date="2013" name="MBio">
        <title>Genome sequencing of the plant pathogen Taphrina deformans, the causal agent of peach leaf curl.</title>
        <authorList>
            <person name="Cisse O.H."/>
            <person name="Almeida J.M.G.C.F."/>
            <person name="Fonseca A."/>
            <person name="Kumar A.A."/>
            <person name="Salojaervi J."/>
            <person name="Overmyer K."/>
            <person name="Hauser P.M."/>
            <person name="Pagni M."/>
        </authorList>
    </citation>
    <scope>NUCLEOTIDE SEQUENCE [LARGE SCALE GENOMIC DNA]</scope>
    <source>
        <strain evidence="3">PYCC 5710 / ATCC 11124 / CBS 356.35 / IMI 108563 / JCM 9778 / NBRC 8474</strain>
    </source>
</reference>
<dbReference type="Proteomes" id="UP000013776">
    <property type="component" value="Unassembled WGS sequence"/>
</dbReference>